<dbReference type="AlphaFoldDB" id="A0A6J6F1W7"/>
<dbReference type="FunFam" id="3.30.1130.10:FF:000003">
    <property type="entry name" value="7,8-dihydroneopterin aldolase"/>
    <property type="match status" value="1"/>
</dbReference>
<organism evidence="9">
    <name type="scientific">freshwater metagenome</name>
    <dbReference type="NCBI Taxonomy" id="449393"/>
    <lineage>
        <taxon>unclassified sequences</taxon>
        <taxon>metagenomes</taxon>
        <taxon>ecological metagenomes</taxon>
    </lineage>
</organism>
<dbReference type="Gene3D" id="3.30.1130.10">
    <property type="match status" value="1"/>
</dbReference>
<dbReference type="GO" id="GO:0046656">
    <property type="term" value="P:folic acid biosynthetic process"/>
    <property type="evidence" value="ECO:0007669"/>
    <property type="project" value="UniProtKB-KW"/>
</dbReference>
<dbReference type="GO" id="GO:0004150">
    <property type="term" value="F:dihydroneopterin aldolase activity"/>
    <property type="evidence" value="ECO:0007669"/>
    <property type="project" value="UniProtKB-EC"/>
</dbReference>
<dbReference type="NCBIfam" id="TIGR00526">
    <property type="entry name" value="folB_dom"/>
    <property type="match status" value="1"/>
</dbReference>
<evidence type="ECO:0000256" key="6">
    <source>
        <dbReference type="ARBA" id="ARBA00023239"/>
    </source>
</evidence>
<dbReference type="GO" id="GO:0005737">
    <property type="term" value="C:cytoplasm"/>
    <property type="evidence" value="ECO:0007669"/>
    <property type="project" value="TreeGrafter"/>
</dbReference>
<dbReference type="PANTHER" id="PTHR42844">
    <property type="entry name" value="DIHYDRONEOPTERIN ALDOLASE 1-RELATED"/>
    <property type="match status" value="1"/>
</dbReference>
<evidence type="ECO:0000313" key="9">
    <source>
        <dbReference type="EMBL" id="CAB4578858.1"/>
    </source>
</evidence>
<evidence type="ECO:0000256" key="2">
    <source>
        <dbReference type="ARBA" id="ARBA00005013"/>
    </source>
</evidence>
<comment type="catalytic activity">
    <reaction evidence="1">
        <text>7,8-dihydroneopterin = 6-hydroxymethyl-7,8-dihydropterin + glycolaldehyde</text>
        <dbReference type="Rhea" id="RHEA:10540"/>
        <dbReference type="ChEBI" id="CHEBI:17001"/>
        <dbReference type="ChEBI" id="CHEBI:17071"/>
        <dbReference type="ChEBI" id="CHEBI:44841"/>
        <dbReference type="EC" id="4.1.2.25"/>
    </reaction>
</comment>
<dbReference type="PANTHER" id="PTHR42844:SF1">
    <property type="entry name" value="DIHYDRONEOPTERIN ALDOLASE 1-RELATED"/>
    <property type="match status" value="1"/>
</dbReference>
<dbReference type="CDD" id="cd00534">
    <property type="entry name" value="DHNA_DHNTPE"/>
    <property type="match status" value="1"/>
</dbReference>
<name>A0A6J6F1W7_9ZZZZ</name>
<dbReference type="EC" id="4.1.2.25" evidence="4"/>
<dbReference type="InterPro" id="IPR006156">
    <property type="entry name" value="Dihydroneopterin_aldolase"/>
</dbReference>
<evidence type="ECO:0000256" key="5">
    <source>
        <dbReference type="ARBA" id="ARBA00022909"/>
    </source>
</evidence>
<evidence type="ECO:0000256" key="7">
    <source>
        <dbReference type="ARBA" id="ARBA00032903"/>
    </source>
</evidence>
<comment type="similarity">
    <text evidence="3">Belongs to the DHNA family.</text>
</comment>
<dbReference type="EMBL" id="CAEZTL010000164">
    <property type="protein sequence ID" value="CAB4578858.1"/>
    <property type="molecule type" value="Genomic_DNA"/>
</dbReference>
<reference evidence="9" key="1">
    <citation type="submission" date="2020-05" db="EMBL/GenBank/DDBJ databases">
        <authorList>
            <person name="Chiriac C."/>
            <person name="Salcher M."/>
            <person name="Ghai R."/>
            <person name="Kavagutti S V."/>
        </authorList>
    </citation>
    <scope>NUCLEOTIDE SEQUENCE</scope>
</reference>
<keyword evidence="6" id="KW-0456">Lyase</keyword>
<evidence type="ECO:0000259" key="8">
    <source>
        <dbReference type="SMART" id="SM00905"/>
    </source>
</evidence>
<dbReference type="InterPro" id="IPR043133">
    <property type="entry name" value="GTP-CH-I_C/QueF"/>
</dbReference>
<dbReference type="SUPFAM" id="SSF55620">
    <property type="entry name" value="Tetrahydrobiopterin biosynthesis enzymes-like"/>
    <property type="match status" value="1"/>
</dbReference>
<dbReference type="InterPro" id="IPR006157">
    <property type="entry name" value="FolB_dom"/>
</dbReference>
<proteinExistence type="inferred from homology"/>
<gene>
    <name evidence="9" type="ORF">UFOPK1683_01127</name>
</gene>
<keyword evidence="5" id="KW-0289">Folate biosynthesis</keyword>
<sequence length="119" mass="13063">MSDLISIKGIKGFGYHGVFDFEKRDGQDFFVDIEISLNLREASKSDSLQDSIDYGLLTSIALEEIEGEPVNLIERLAGKIADRILLQFTQAISVSVTVHKPSAPVSEVVTDIAVTIIRP</sequence>
<evidence type="ECO:0000256" key="1">
    <source>
        <dbReference type="ARBA" id="ARBA00001353"/>
    </source>
</evidence>
<feature type="domain" description="Dihydroneopterin aldolase/epimerase" evidence="8">
    <location>
        <begin position="5"/>
        <end position="118"/>
    </location>
</feature>
<dbReference type="NCBIfam" id="TIGR00525">
    <property type="entry name" value="folB"/>
    <property type="match status" value="1"/>
</dbReference>
<protein>
    <recommendedName>
        <fullName evidence="4">dihydroneopterin aldolase</fullName>
        <ecNumber evidence="4">4.1.2.25</ecNumber>
    </recommendedName>
    <alternativeName>
        <fullName evidence="7">7,8-dihydroneopterin aldolase</fullName>
    </alternativeName>
</protein>
<comment type="pathway">
    <text evidence="2">Cofactor biosynthesis; tetrahydrofolate biosynthesis; 2-amino-4-hydroxy-6-hydroxymethyl-7,8-dihydropteridine diphosphate from 7,8-dihydroneopterin triphosphate: step 3/4.</text>
</comment>
<evidence type="ECO:0000256" key="3">
    <source>
        <dbReference type="ARBA" id="ARBA00005708"/>
    </source>
</evidence>
<accession>A0A6J6F1W7</accession>
<dbReference type="SMART" id="SM00905">
    <property type="entry name" value="FolB"/>
    <property type="match status" value="1"/>
</dbReference>
<evidence type="ECO:0000256" key="4">
    <source>
        <dbReference type="ARBA" id="ARBA00013043"/>
    </source>
</evidence>
<dbReference type="Pfam" id="PF02152">
    <property type="entry name" value="FolB"/>
    <property type="match status" value="1"/>
</dbReference>